<evidence type="ECO:0000313" key="3">
    <source>
        <dbReference type="WBParaSite" id="ACAC_0000290501-mRNA-1"/>
    </source>
</evidence>
<accession>A0A0K0CYZ0</accession>
<protein>
    <submittedName>
        <fullName evidence="3">Uncharacterized protein</fullName>
    </submittedName>
</protein>
<dbReference type="STRING" id="6313.A0A0K0CYZ0"/>
<reference evidence="2" key="1">
    <citation type="submission" date="2012-09" db="EMBL/GenBank/DDBJ databases">
        <authorList>
            <person name="Martin A.A."/>
        </authorList>
    </citation>
    <scope>NUCLEOTIDE SEQUENCE</scope>
</reference>
<dbReference type="InterPro" id="IPR008978">
    <property type="entry name" value="HSP20-like_chaperone"/>
</dbReference>
<organism evidence="2 3">
    <name type="scientific">Angiostrongylus cantonensis</name>
    <name type="common">Rat lungworm</name>
    <dbReference type="NCBI Taxonomy" id="6313"/>
    <lineage>
        <taxon>Eukaryota</taxon>
        <taxon>Metazoa</taxon>
        <taxon>Ecdysozoa</taxon>
        <taxon>Nematoda</taxon>
        <taxon>Chromadorea</taxon>
        <taxon>Rhabditida</taxon>
        <taxon>Rhabditina</taxon>
        <taxon>Rhabditomorpha</taxon>
        <taxon>Strongyloidea</taxon>
        <taxon>Metastrongylidae</taxon>
        <taxon>Angiostrongylus</taxon>
    </lineage>
</organism>
<dbReference type="Gene3D" id="2.60.40.790">
    <property type="match status" value="1"/>
</dbReference>
<dbReference type="Proteomes" id="UP000035642">
    <property type="component" value="Unassembled WGS sequence"/>
</dbReference>
<dbReference type="AlphaFoldDB" id="A0A0K0CYZ0"/>
<evidence type="ECO:0000256" key="1">
    <source>
        <dbReference type="SAM" id="MobiDB-lite"/>
    </source>
</evidence>
<keyword evidence="2" id="KW-1185">Reference proteome</keyword>
<dbReference type="WBParaSite" id="ACAC_0000290501-mRNA-1">
    <property type="protein sequence ID" value="ACAC_0000290501-mRNA-1"/>
    <property type="gene ID" value="ACAC_0000290501"/>
</dbReference>
<name>A0A0K0CYZ0_ANGCA</name>
<feature type="region of interest" description="Disordered" evidence="1">
    <location>
        <begin position="72"/>
        <end position="104"/>
    </location>
</feature>
<proteinExistence type="predicted"/>
<sequence>MNLWPRSMNRMMDDYCRDTNRFERSHFPYRRNTVHSVLHIANEAQHMVNDESKFAASLDFRPEELKVHLEGKEPTIEGKYQHKDDTSFTERLSSMDKEQESSQRTYKEYTLLKEFDKSG</sequence>
<reference evidence="3" key="2">
    <citation type="submission" date="2017-02" db="UniProtKB">
        <authorList>
            <consortium name="WormBaseParasite"/>
        </authorList>
    </citation>
    <scope>IDENTIFICATION</scope>
</reference>
<evidence type="ECO:0000313" key="2">
    <source>
        <dbReference type="Proteomes" id="UP000035642"/>
    </source>
</evidence>